<dbReference type="Pfam" id="PF01569">
    <property type="entry name" value="PAP2"/>
    <property type="match status" value="1"/>
</dbReference>
<dbReference type="Proteomes" id="UP000001693">
    <property type="component" value="Chromosome"/>
</dbReference>
<dbReference type="InterPro" id="IPR000326">
    <property type="entry name" value="PAP2/HPO"/>
</dbReference>
<dbReference type="PANTHER" id="PTHR14969">
    <property type="entry name" value="SPHINGOSINE-1-PHOSPHATE PHOSPHOHYDROLASE"/>
    <property type="match status" value="1"/>
</dbReference>
<evidence type="ECO:0000313" key="3">
    <source>
        <dbReference type="EMBL" id="ACB35874.1"/>
    </source>
</evidence>
<dbReference type="KEGG" id="lch:Lcho_3620"/>
<name>B1Y4X8_LEPCP</name>
<dbReference type="PANTHER" id="PTHR14969:SF13">
    <property type="entry name" value="AT30094P"/>
    <property type="match status" value="1"/>
</dbReference>
<dbReference type="OrthoDB" id="9801622at2"/>
<evidence type="ECO:0000259" key="2">
    <source>
        <dbReference type="SMART" id="SM00014"/>
    </source>
</evidence>
<dbReference type="AlphaFoldDB" id="B1Y4X8"/>
<feature type="transmembrane region" description="Helical" evidence="1">
    <location>
        <begin position="59"/>
        <end position="80"/>
    </location>
</feature>
<feature type="transmembrane region" description="Helical" evidence="1">
    <location>
        <begin position="235"/>
        <end position="254"/>
    </location>
</feature>
<sequence length="311" mass="32131">MHAPVVEFDPLAGPAPILGRTDWLLCLGALALAVGLRVSGFDRALFHLINAPAAQAATLWSMLSVAGLGLSALLLCLSLLPGPAPANNRHAPLDPAPAAALIGGLLLCFPIGGALTHLFKFALALPRPSAVLPAGDLVVIGDALLRNSMPSGHAVTAFAMAGLLTRCLRLDGGPRLAVFGVAAAIACSRISTSAHWPSDVLAGAALGWLVAPLAVQIAGRLGLTRWLCGRSAHRPLLLAALIPAIVMATMNTGYPLARPAQWALAAIGLLAAWRQSGLLHTQRRTQAFDWLRRQALRAAAELRAGRAGGAT</sequence>
<evidence type="ECO:0000313" key="4">
    <source>
        <dbReference type="Proteomes" id="UP000001693"/>
    </source>
</evidence>
<organism evidence="3 4">
    <name type="scientific">Leptothrix cholodnii (strain ATCC 51168 / LMG 8142 / SP-6)</name>
    <name type="common">Leptothrix discophora (strain SP-6)</name>
    <dbReference type="NCBI Taxonomy" id="395495"/>
    <lineage>
        <taxon>Bacteria</taxon>
        <taxon>Pseudomonadati</taxon>
        <taxon>Pseudomonadota</taxon>
        <taxon>Betaproteobacteria</taxon>
        <taxon>Burkholderiales</taxon>
        <taxon>Sphaerotilaceae</taxon>
        <taxon>Leptothrix</taxon>
    </lineage>
</organism>
<proteinExistence type="predicted"/>
<dbReference type="eggNOG" id="COG0671">
    <property type="taxonomic scope" value="Bacteria"/>
</dbReference>
<gene>
    <name evidence="3" type="ordered locus">Lcho_3620</name>
</gene>
<protein>
    <submittedName>
        <fullName evidence="3">Phosphoesterase PA-phosphatase related</fullName>
    </submittedName>
</protein>
<keyword evidence="4" id="KW-1185">Reference proteome</keyword>
<feature type="transmembrane region" description="Helical" evidence="1">
    <location>
        <begin position="176"/>
        <end position="194"/>
    </location>
</feature>
<feature type="domain" description="Phosphatidic acid phosphatase type 2/haloperoxidase" evidence="2">
    <location>
        <begin position="101"/>
        <end position="215"/>
    </location>
</feature>
<keyword evidence="1" id="KW-0472">Membrane</keyword>
<accession>B1Y4X8</accession>
<keyword evidence="1" id="KW-0812">Transmembrane</keyword>
<dbReference type="Gene3D" id="1.20.144.10">
    <property type="entry name" value="Phosphatidic acid phosphatase type 2/haloperoxidase"/>
    <property type="match status" value="1"/>
</dbReference>
<dbReference type="EMBL" id="CP001013">
    <property type="protein sequence ID" value="ACB35874.1"/>
    <property type="molecule type" value="Genomic_DNA"/>
</dbReference>
<dbReference type="SUPFAM" id="SSF48317">
    <property type="entry name" value="Acid phosphatase/Vanadium-dependent haloperoxidase"/>
    <property type="match status" value="1"/>
</dbReference>
<dbReference type="STRING" id="395495.Lcho_3620"/>
<keyword evidence="1" id="KW-1133">Transmembrane helix</keyword>
<feature type="transmembrane region" description="Helical" evidence="1">
    <location>
        <begin position="20"/>
        <end position="38"/>
    </location>
</feature>
<dbReference type="SMART" id="SM00014">
    <property type="entry name" value="acidPPc"/>
    <property type="match status" value="1"/>
</dbReference>
<feature type="transmembrane region" description="Helical" evidence="1">
    <location>
        <begin position="200"/>
        <end position="223"/>
    </location>
</feature>
<evidence type="ECO:0000256" key="1">
    <source>
        <dbReference type="SAM" id="Phobius"/>
    </source>
</evidence>
<dbReference type="RefSeq" id="WP_012348621.1">
    <property type="nucleotide sequence ID" value="NC_010524.1"/>
</dbReference>
<dbReference type="HOGENOM" id="CLU_072573_0_0_4"/>
<reference evidence="3 4" key="1">
    <citation type="submission" date="2008-03" db="EMBL/GenBank/DDBJ databases">
        <title>Complete sequence of Leptothrix cholodnii SP-6.</title>
        <authorList>
            <consortium name="US DOE Joint Genome Institute"/>
            <person name="Copeland A."/>
            <person name="Lucas S."/>
            <person name="Lapidus A."/>
            <person name="Glavina del Rio T."/>
            <person name="Dalin E."/>
            <person name="Tice H."/>
            <person name="Bruce D."/>
            <person name="Goodwin L."/>
            <person name="Pitluck S."/>
            <person name="Chertkov O."/>
            <person name="Brettin T."/>
            <person name="Detter J.C."/>
            <person name="Han C."/>
            <person name="Kuske C.R."/>
            <person name="Schmutz J."/>
            <person name="Larimer F."/>
            <person name="Land M."/>
            <person name="Hauser L."/>
            <person name="Kyrpides N."/>
            <person name="Lykidis A."/>
            <person name="Emerson D."/>
            <person name="Richardson P."/>
        </authorList>
    </citation>
    <scope>NUCLEOTIDE SEQUENCE [LARGE SCALE GENOMIC DNA]</scope>
    <source>
        <strain evidence="4">ATCC 51168 / LMG 8142 / SP-6</strain>
    </source>
</reference>
<dbReference type="InterPro" id="IPR036938">
    <property type="entry name" value="PAP2/HPO_sf"/>
</dbReference>
<feature type="transmembrane region" description="Helical" evidence="1">
    <location>
        <begin position="100"/>
        <end position="119"/>
    </location>
</feature>
<dbReference type="CDD" id="cd01610">
    <property type="entry name" value="PAP2_like"/>
    <property type="match status" value="1"/>
</dbReference>